<dbReference type="RefSeq" id="WP_381738428.1">
    <property type="nucleotide sequence ID" value="NZ_JBHSDP010000011.1"/>
</dbReference>
<evidence type="ECO:0000256" key="2">
    <source>
        <dbReference type="SAM" id="Phobius"/>
    </source>
</evidence>
<feature type="transmembrane region" description="Helical" evidence="2">
    <location>
        <begin position="198"/>
        <end position="216"/>
    </location>
</feature>
<evidence type="ECO:0000313" key="4">
    <source>
        <dbReference type="Proteomes" id="UP001595824"/>
    </source>
</evidence>
<proteinExistence type="predicted"/>
<feature type="transmembrane region" description="Helical" evidence="2">
    <location>
        <begin position="157"/>
        <end position="178"/>
    </location>
</feature>
<organism evidence="3 4">
    <name type="scientific">Streptomyces andamanensis</name>
    <dbReference type="NCBI Taxonomy" id="1565035"/>
    <lineage>
        <taxon>Bacteria</taxon>
        <taxon>Bacillati</taxon>
        <taxon>Actinomycetota</taxon>
        <taxon>Actinomycetes</taxon>
        <taxon>Kitasatosporales</taxon>
        <taxon>Streptomycetaceae</taxon>
        <taxon>Streptomyces</taxon>
    </lineage>
</organism>
<evidence type="ECO:0000313" key="3">
    <source>
        <dbReference type="EMBL" id="MFC4328282.1"/>
    </source>
</evidence>
<gene>
    <name evidence="3" type="ORF">ACFPC0_10640</name>
</gene>
<dbReference type="Proteomes" id="UP001595824">
    <property type="component" value="Unassembled WGS sequence"/>
</dbReference>
<feature type="region of interest" description="Disordered" evidence="1">
    <location>
        <begin position="1"/>
        <end position="28"/>
    </location>
</feature>
<keyword evidence="2" id="KW-1133">Transmembrane helix</keyword>
<keyword evidence="4" id="KW-1185">Reference proteome</keyword>
<keyword evidence="2" id="KW-0472">Membrane</keyword>
<comment type="caution">
    <text evidence="3">The sequence shown here is derived from an EMBL/GenBank/DDBJ whole genome shotgun (WGS) entry which is preliminary data.</text>
</comment>
<accession>A0ABV8TCB2</accession>
<evidence type="ECO:0008006" key="5">
    <source>
        <dbReference type="Google" id="ProtNLM"/>
    </source>
</evidence>
<feature type="compositionally biased region" description="Basic and acidic residues" evidence="1">
    <location>
        <begin position="1"/>
        <end position="13"/>
    </location>
</feature>
<sequence length="235" mass="25980">MTERVPLDKDSVRSDGPMPSVLPEDYGERRVTPGHLTSKSRKWWMLTALANFGLLWVPSVPLVKGVAEFTEPSASIRLSQEQQDVVNAVVHTGNGTDVERVTGVLRDPTLAERLMAAGPSVLTGLMLGVLAYALWRRRIEVKAGPHQRPFTAKDERWLKRALASMYALFMVFVVLRFYGGHALGFGERGSYLGPMEDATLPAVGLAFLTMTFVRVYRSRTDDLQGPEGVHRGGEV</sequence>
<protein>
    <recommendedName>
        <fullName evidence="5">DUF2975 domain-containing protein</fullName>
    </recommendedName>
</protein>
<reference evidence="4" key="1">
    <citation type="journal article" date="2019" name="Int. J. Syst. Evol. Microbiol.">
        <title>The Global Catalogue of Microorganisms (GCM) 10K type strain sequencing project: providing services to taxonomists for standard genome sequencing and annotation.</title>
        <authorList>
            <consortium name="The Broad Institute Genomics Platform"/>
            <consortium name="The Broad Institute Genome Sequencing Center for Infectious Disease"/>
            <person name="Wu L."/>
            <person name="Ma J."/>
        </authorList>
    </citation>
    <scope>NUCLEOTIDE SEQUENCE [LARGE SCALE GENOMIC DNA]</scope>
    <source>
        <strain evidence="4">PCU 347</strain>
    </source>
</reference>
<name>A0ABV8TCB2_9ACTN</name>
<evidence type="ECO:0000256" key="1">
    <source>
        <dbReference type="SAM" id="MobiDB-lite"/>
    </source>
</evidence>
<feature type="transmembrane region" description="Helical" evidence="2">
    <location>
        <begin position="43"/>
        <end position="63"/>
    </location>
</feature>
<feature type="transmembrane region" description="Helical" evidence="2">
    <location>
        <begin position="114"/>
        <end position="136"/>
    </location>
</feature>
<dbReference type="EMBL" id="JBHSDP010000011">
    <property type="protein sequence ID" value="MFC4328282.1"/>
    <property type="molecule type" value="Genomic_DNA"/>
</dbReference>
<keyword evidence="2" id="KW-0812">Transmembrane</keyword>